<feature type="transmembrane region" description="Helical" evidence="1">
    <location>
        <begin position="337"/>
        <end position="354"/>
    </location>
</feature>
<keyword evidence="2" id="KW-0732">Signal</keyword>
<feature type="chain" id="PRO_5020304488" evidence="2">
    <location>
        <begin position="23"/>
        <end position="377"/>
    </location>
</feature>
<organism evidence="3 4">
    <name type="scientific">Sapientia aquatica</name>
    <dbReference type="NCBI Taxonomy" id="1549640"/>
    <lineage>
        <taxon>Bacteria</taxon>
        <taxon>Pseudomonadati</taxon>
        <taxon>Pseudomonadota</taxon>
        <taxon>Betaproteobacteria</taxon>
        <taxon>Burkholderiales</taxon>
        <taxon>Oxalobacteraceae</taxon>
        <taxon>Sapientia</taxon>
    </lineage>
</organism>
<keyword evidence="1" id="KW-1133">Transmembrane helix</keyword>
<dbReference type="NCBIfam" id="TIGR02913">
    <property type="entry name" value="HAF_rpt"/>
    <property type="match status" value="4"/>
</dbReference>
<evidence type="ECO:0000256" key="2">
    <source>
        <dbReference type="SAM" id="SignalP"/>
    </source>
</evidence>
<dbReference type="RefSeq" id="WP_133328627.1">
    <property type="nucleotide sequence ID" value="NZ_SMYL01000005.1"/>
</dbReference>
<keyword evidence="1" id="KW-0812">Transmembrane</keyword>
<dbReference type="Proteomes" id="UP000294829">
    <property type="component" value="Unassembled WGS sequence"/>
</dbReference>
<evidence type="ECO:0000313" key="3">
    <source>
        <dbReference type="EMBL" id="TDK65582.1"/>
    </source>
</evidence>
<comment type="caution">
    <text evidence="3">The sequence shown here is derived from an EMBL/GenBank/DDBJ whole genome shotgun (WGS) entry which is preliminary data.</text>
</comment>
<sequence length="377" mass="40181">MSRTLQNCVVALSLLSAAVCQAAPQSLGVLPPAKGGSVAYDMNSAGQVAAVIEDEYGNQRGVFFENGKLIELTLADGKGSEAKRINNKGEIIGSASQKDGTWRAFLYNRATGMQVLDTLGGTNSHGTALNNDGVAVGFSDTANGEWHAFVQQPGQAMKDLGTLGGKISYANGINNSGQIVGAATDVIEHRHAFIYDAEHGMVDLGTLGGRSSSATAINDKGMIVGASETADHRWHAFLYDGQKMIDLGAKIGRGESFATGINNAGHVVGTLRVGDDQMSFVWRNNKMTLHHSGKGLFITNAINDSEQVIGATYDHGLNAATMPSNMPPFVDQGYSKFIGQILMVIAVAGAGVIYRRRYKGILLMGYVDPRTWIRWRI</sequence>
<accession>A0A4R5W0X1</accession>
<dbReference type="EMBL" id="SMYL01000005">
    <property type="protein sequence ID" value="TDK65582.1"/>
    <property type="molecule type" value="Genomic_DNA"/>
</dbReference>
<name>A0A4R5W0X1_9BURK</name>
<keyword evidence="4" id="KW-1185">Reference proteome</keyword>
<proteinExistence type="predicted"/>
<dbReference type="AlphaFoldDB" id="A0A4R5W0X1"/>
<keyword evidence="1" id="KW-0472">Membrane</keyword>
<feature type="signal peptide" evidence="2">
    <location>
        <begin position="1"/>
        <end position="22"/>
    </location>
</feature>
<dbReference type="OrthoDB" id="108960at2"/>
<reference evidence="3 4" key="1">
    <citation type="submission" date="2019-03" db="EMBL/GenBank/DDBJ databases">
        <title>Sapientia aquatica gen. nov., sp. nov., isolated from a crater lake.</title>
        <authorList>
            <person name="Felfoldi T."/>
            <person name="Szabo A."/>
            <person name="Toth E."/>
            <person name="Schumann P."/>
            <person name="Keki Z."/>
            <person name="Marialigeti K."/>
            <person name="Mathe I."/>
        </authorList>
    </citation>
    <scope>NUCLEOTIDE SEQUENCE [LARGE SCALE GENOMIC DNA]</scope>
    <source>
        <strain evidence="3 4">SA-152</strain>
    </source>
</reference>
<protein>
    <submittedName>
        <fullName evidence="3">DUF3466 family protein</fullName>
    </submittedName>
</protein>
<gene>
    <name evidence="3" type="ORF">E2I14_11565</name>
</gene>
<evidence type="ECO:0000256" key="1">
    <source>
        <dbReference type="SAM" id="Phobius"/>
    </source>
</evidence>
<dbReference type="InterPro" id="IPR014262">
    <property type="entry name" value="HAF_rpt"/>
</dbReference>
<evidence type="ECO:0000313" key="4">
    <source>
        <dbReference type="Proteomes" id="UP000294829"/>
    </source>
</evidence>